<reference evidence="1" key="1">
    <citation type="submission" date="2020-05" db="EMBL/GenBank/DDBJ databases">
        <authorList>
            <person name="Chiriac C."/>
            <person name="Salcher M."/>
            <person name="Ghai R."/>
            <person name="Kavagutti S V."/>
        </authorList>
    </citation>
    <scope>NUCLEOTIDE SEQUENCE</scope>
</reference>
<evidence type="ECO:0000313" key="1">
    <source>
        <dbReference type="EMBL" id="CAB4919417.1"/>
    </source>
</evidence>
<organism evidence="1">
    <name type="scientific">freshwater metagenome</name>
    <dbReference type="NCBI Taxonomy" id="449393"/>
    <lineage>
        <taxon>unclassified sequences</taxon>
        <taxon>metagenomes</taxon>
        <taxon>ecological metagenomes</taxon>
    </lineage>
</organism>
<sequence length="64" mass="7021">MSAVDSFASVTDPSERRLTVVARVMVSLSQVYLGEEQLCDTLEQCLAVSNFLLESAPVWLDDQG</sequence>
<protein>
    <submittedName>
        <fullName evidence="1">Unannotated protein</fullName>
    </submittedName>
</protein>
<accession>A0A6J7HEK9</accession>
<name>A0A6J7HEK9_9ZZZZ</name>
<proteinExistence type="predicted"/>
<gene>
    <name evidence="1" type="ORF">UFOPK3519_01855</name>
</gene>
<dbReference type="AlphaFoldDB" id="A0A6J7HEK9"/>
<dbReference type="EMBL" id="CAFBMG010000222">
    <property type="protein sequence ID" value="CAB4919417.1"/>
    <property type="molecule type" value="Genomic_DNA"/>
</dbReference>